<dbReference type="PROSITE" id="PS00731">
    <property type="entry name" value="AP_NUCLEASE_F2_3"/>
    <property type="match status" value="1"/>
</dbReference>
<dbReference type="GO" id="GO:0003677">
    <property type="term" value="F:DNA binding"/>
    <property type="evidence" value="ECO:0007669"/>
    <property type="project" value="InterPro"/>
</dbReference>
<feature type="region of interest" description="Disordered" evidence="9">
    <location>
        <begin position="1"/>
        <end position="170"/>
    </location>
</feature>
<evidence type="ECO:0000256" key="1">
    <source>
        <dbReference type="ARBA" id="ARBA00001947"/>
    </source>
</evidence>
<keyword evidence="4" id="KW-0479">Metal-binding</keyword>
<feature type="domain" description="Xylose isomerase-like TIM barrel" evidence="10">
    <location>
        <begin position="206"/>
        <end position="460"/>
    </location>
</feature>
<dbReference type="AlphaFoldDB" id="A0A8H3I899"/>
<keyword evidence="12" id="KW-1185">Reference proteome</keyword>
<dbReference type="PANTHER" id="PTHR21445">
    <property type="entry name" value="ENDONUCLEASE IV ENDODEOXYRIBONUCLEASE IV"/>
    <property type="match status" value="1"/>
</dbReference>
<feature type="compositionally biased region" description="Acidic residues" evidence="9">
    <location>
        <begin position="135"/>
        <end position="144"/>
    </location>
</feature>
<evidence type="ECO:0000256" key="4">
    <source>
        <dbReference type="ARBA" id="ARBA00022723"/>
    </source>
</evidence>
<evidence type="ECO:0000256" key="2">
    <source>
        <dbReference type="ARBA" id="ARBA00005340"/>
    </source>
</evidence>
<evidence type="ECO:0000256" key="8">
    <source>
        <dbReference type="ARBA" id="ARBA00023204"/>
    </source>
</evidence>
<dbReference type="Pfam" id="PF01261">
    <property type="entry name" value="AP_endonuc_2"/>
    <property type="match status" value="1"/>
</dbReference>
<dbReference type="NCBIfam" id="TIGR00587">
    <property type="entry name" value="nfo"/>
    <property type="match status" value="1"/>
</dbReference>
<dbReference type="InterPro" id="IPR013022">
    <property type="entry name" value="Xyl_isomerase-like_TIM-brl"/>
</dbReference>
<dbReference type="SMART" id="SM00518">
    <property type="entry name" value="AP2Ec"/>
    <property type="match status" value="1"/>
</dbReference>
<dbReference type="GO" id="GO:0008081">
    <property type="term" value="F:phosphoric diester hydrolase activity"/>
    <property type="evidence" value="ECO:0007669"/>
    <property type="project" value="TreeGrafter"/>
</dbReference>
<comment type="cofactor">
    <cofactor evidence="1">
        <name>Zn(2+)</name>
        <dbReference type="ChEBI" id="CHEBI:29105"/>
    </cofactor>
</comment>
<dbReference type="FunFam" id="3.20.20.150:FF:000001">
    <property type="entry name" value="Probable endonuclease 4"/>
    <property type="match status" value="1"/>
</dbReference>
<feature type="compositionally biased region" description="Basic and acidic residues" evidence="9">
    <location>
        <begin position="480"/>
        <end position="514"/>
    </location>
</feature>
<comment type="similarity">
    <text evidence="2">Belongs to the AP endonuclease 2 family.</text>
</comment>
<feature type="compositionally biased region" description="Basic and acidic residues" evidence="9">
    <location>
        <begin position="544"/>
        <end position="553"/>
    </location>
</feature>
<dbReference type="HAMAP" id="MF_00152">
    <property type="entry name" value="Nfo"/>
    <property type="match status" value="1"/>
</dbReference>
<dbReference type="InterPro" id="IPR036237">
    <property type="entry name" value="Xyl_isomerase-like_sf"/>
</dbReference>
<dbReference type="GO" id="GO:0005634">
    <property type="term" value="C:nucleus"/>
    <property type="evidence" value="ECO:0007669"/>
    <property type="project" value="TreeGrafter"/>
</dbReference>
<dbReference type="EMBL" id="CAJPDS010000005">
    <property type="protein sequence ID" value="CAF9906995.1"/>
    <property type="molecule type" value="Genomic_DNA"/>
</dbReference>
<dbReference type="GO" id="GO:0008270">
    <property type="term" value="F:zinc ion binding"/>
    <property type="evidence" value="ECO:0007669"/>
    <property type="project" value="InterPro"/>
</dbReference>
<protein>
    <recommendedName>
        <fullName evidence="3">Apurinic-apyrimidinic endonuclease 1</fullName>
    </recommendedName>
</protein>
<evidence type="ECO:0000313" key="11">
    <source>
        <dbReference type="EMBL" id="CAF9906995.1"/>
    </source>
</evidence>
<evidence type="ECO:0000256" key="3">
    <source>
        <dbReference type="ARBA" id="ARBA00021759"/>
    </source>
</evidence>
<organism evidence="11 12">
    <name type="scientific">Heterodermia speciosa</name>
    <dbReference type="NCBI Taxonomy" id="116794"/>
    <lineage>
        <taxon>Eukaryota</taxon>
        <taxon>Fungi</taxon>
        <taxon>Dikarya</taxon>
        <taxon>Ascomycota</taxon>
        <taxon>Pezizomycotina</taxon>
        <taxon>Lecanoromycetes</taxon>
        <taxon>OSLEUM clade</taxon>
        <taxon>Lecanoromycetidae</taxon>
        <taxon>Caliciales</taxon>
        <taxon>Physciaceae</taxon>
        <taxon>Heterodermia</taxon>
    </lineage>
</organism>
<dbReference type="PROSITE" id="PS51432">
    <property type="entry name" value="AP_NUCLEASE_F2_4"/>
    <property type="match status" value="1"/>
</dbReference>
<dbReference type="CDD" id="cd00019">
    <property type="entry name" value="AP2Ec"/>
    <property type="match status" value="1"/>
</dbReference>
<comment type="caution">
    <text evidence="11">The sequence shown here is derived from an EMBL/GenBank/DDBJ whole genome shotgun (WGS) entry which is preliminary data.</text>
</comment>
<dbReference type="PANTHER" id="PTHR21445:SF0">
    <property type="entry name" value="APURINIC-APYRIMIDINIC ENDONUCLEASE"/>
    <property type="match status" value="1"/>
</dbReference>
<keyword evidence="6" id="KW-0378">Hydrolase</keyword>
<accession>A0A8H3I899</accession>
<gene>
    <name evidence="11" type="ORF">HETSPECPRED_007014</name>
</gene>
<dbReference type="GO" id="GO:0005739">
    <property type="term" value="C:mitochondrion"/>
    <property type="evidence" value="ECO:0007669"/>
    <property type="project" value="TreeGrafter"/>
</dbReference>
<dbReference type="OrthoDB" id="7663182at2759"/>
<evidence type="ECO:0000259" key="10">
    <source>
        <dbReference type="Pfam" id="PF01261"/>
    </source>
</evidence>
<evidence type="ECO:0000256" key="9">
    <source>
        <dbReference type="SAM" id="MobiDB-lite"/>
    </source>
</evidence>
<evidence type="ECO:0000256" key="6">
    <source>
        <dbReference type="ARBA" id="ARBA00022801"/>
    </source>
</evidence>
<dbReference type="Proteomes" id="UP000664521">
    <property type="component" value="Unassembled WGS sequence"/>
</dbReference>
<feature type="compositionally biased region" description="Basic and acidic residues" evidence="9">
    <location>
        <begin position="101"/>
        <end position="134"/>
    </location>
</feature>
<name>A0A8H3I899_9LECA</name>
<evidence type="ECO:0000313" key="12">
    <source>
        <dbReference type="Proteomes" id="UP000664521"/>
    </source>
</evidence>
<dbReference type="GO" id="GO:0003906">
    <property type="term" value="F:DNA-(apurinic or apyrimidinic site) endonuclease activity"/>
    <property type="evidence" value="ECO:0007669"/>
    <property type="project" value="TreeGrafter"/>
</dbReference>
<dbReference type="PROSITE" id="PS00730">
    <property type="entry name" value="AP_NUCLEASE_F2_2"/>
    <property type="match status" value="1"/>
</dbReference>
<proteinExistence type="inferred from homology"/>
<evidence type="ECO:0000256" key="7">
    <source>
        <dbReference type="ARBA" id="ARBA00022833"/>
    </source>
</evidence>
<keyword evidence="5" id="KW-0227">DNA damage</keyword>
<dbReference type="SUPFAM" id="SSF51658">
    <property type="entry name" value="Xylose isomerase-like"/>
    <property type="match status" value="1"/>
</dbReference>
<evidence type="ECO:0000256" key="5">
    <source>
        <dbReference type="ARBA" id="ARBA00022763"/>
    </source>
</evidence>
<dbReference type="GO" id="GO:0006284">
    <property type="term" value="P:base-excision repair"/>
    <property type="evidence" value="ECO:0007669"/>
    <property type="project" value="TreeGrafter"/>
</dbReference>
<dbReference type="Gene3D" id="3.20.20.150">
    <property type="entry name" value="Divalent-metal-dependent TIM barrel enzymes"/>
    <property type="match status" value="1"/>
</dbReference>
<keyword evidence="8" id="KW-0234">DNA repair</keyword>
<keyword evidence="7" id="KW-0862">Zinc</keyword>
<dbReference type="InterPro" id="IPR018246">
    <property type="entry name" value="AP_endonuc_F2_Zn_BS"/>
</dbReference>
<reference evidence="11" key="1">
    <citation type="submission" date="2021-03" db="EMBL/GenBank/DDBJ databases">
        <authorList>
            <person name="Tagirdzhanova G."/>
        </authorList>
    </citation>
    <scope>NUCLEOTIDE SEQUENCE</scope>
</reference>
<feature type="compositionally biased region" description="Polar residues" evidence="9">
    <location>
        <begin position="1"/>
        <end position="12"/>
    </location>
</feature>
<feature type="region of interest" description="Disordered" evidence="9">
    <location>
        <begin position="480"/>
        <end position="563"/>
    </location>
</feature>
<dbReference type="InterPro" id="IPR001719">
    <property type="entry name" value="AP_endonuc_2"/>
</dbReference>
<sequence>MPSRLSSRQSLAPDSVKEEPLAQPSTGIAQTGPEITPTGKNQRGGAKRKREGTGKSTDTGRGEISKKAKRSIKFNGEEEEEEEEAPAIKSPSQVTPKTARTKKEEVVLRRDESSKDIKTSLAKRESKVTIKQESADIDDEEDRDSAEGNPTKSKQVKRKRKTKEEKEAEAMPIAARTTGLRMFIGAHVSSAKGWSQRLKKEIGLGNAFALFLKSQRKWENPPMQDEHRDQFKALCLEHKYDAASHILPHGSYLVNLAQEDPEKATQAYKAFIDDLGRCEALGVRLYNFHPGWTGPTATRPSALSRIANALNRALSATKTVVPVLETMAGAGGVIGNTFQDLADIIAKVDDKSRVGVCLDTCHVFAAGYDLREPEKFKSVLDDFDAVVGLKYLKALHLNDSKAPFGSHRDLHANIGTGFLGLKAFHNIMNETRFENLPMVLETPIDRKDPDDEKKTIEDKSIWAKEIKTLEELIGMDTESDEFKGMESELSEQGREERAKHWEQYERKMEKDAKAAAKKGTKKAAQSVGKGKQTTLAFGKGKATRGKELSRSDSDDLSSPPTSP</sequence>